<protein>
    <submittedName>
        <fullName evidence="1">Unannotated protein</fullName>
    </submittedName>
</protein>
<dbReference type="EMBL" id="CAFABF010000043">
    <property type="protein sequence ID" value="CAB4829642.1"/>
    <property type="molecule type" value="Genomic_DNA"/>
</dbReference>
<dbReference type="SUPFAM" id="SSF101478">
    <property type="entry name" value="ADP-ribosylglycohydrolase"/>
    <property type="match status" value="1"/>
</dbReference>
<dbReference type="AlphaFoldDB" id="A0A6J6N5Y9"/>
<name>A0A6J6N5Y9_9ZZZZ</name>
<dbReference type="PANTHER" id="PTHR16222:SF12">
    <property type="entry name" value="ADP-RIBOSYLGLYCOHYDROLASE-RELATED"/>
    <property type="match status" value="1"/>
</dbReference>
<reference evidence="1" key="1">
    <citation type="submission" date="2020-05" db="EMBL/GenBank/DDBJ databases">
        <authorList>
            <person name="Chiriac C."/>
            <person name="Salcher M."/>
            <person name="Ghai R."/>
            <person name="Kavagutti S V."/>
        </authorList>
    </citation>
    <scope>NUCLEOTIDE SEQUENCE</scope>
</reference>
<accession>A0A6J6N5Y9</accession>
<proteinExistence type="predicted"/>
<evidence type="ECO:0000313" key="1">
    <source>
        <dbReference type="EMBL" id="CAB4680295.1"/>
    </source>
</evidence>
<gene>
    <name evidence="1" type="ORF">UFOPK2359_00647</name>
    <name evidence="2" type="ORF">UFOPK3167_00882</name>
</gene>
<organism evidence="1">
    <name type="scientific">freshwater metagenome</name>
    <dbReference type="NCBI Taxonomy" id="449393"/>
    <lineage>
        <taxon>unclassified sequences</taxon>
        <taxon>metagenomes</taxon>
        <taxon>ecological metagenomes</taxon>
    </lineage>
</organism>
<dbReference type="Gene3D" id="1.10.4080.10">
    <property type="entry name" value="ADP-ribosylation/Crystallin J1"/>
    <property type="match status" value="1"/>
</dbReference>
<dbReference type="InterPro" id="IPR036705">
    <property type="entry name" value="Ribosyl_crysJ1_sf"/>
</dbReference>
<dbReference type="PANTHER" id="PTHR16222">
    <property type="entry name" value="ADP-RIBOSYLGLYCOHYDROLASE"/>
    <property type="match status" value="1"/>
</dbReference>
<dbReference type="InterPro" id="IPR050792">
    <property type="entry name" value="ADP-ribosylglycohydrolase"/>
</dbReference>
<dbReference type="Pfam" id="PF03747">
    <property type="entry name" value="ADP_ribosyl_GH"/>
    <property type="match status" value="1"/>
</dbReference>
<sequence>MNGPFEMRLTWAQPEDLIAHFFNQAAFEGIDTSAETQSWLAAGGSLAPPLAGIKPIPASAQMRALAIEITNQLEAKFHTNPEFDYKDFLNALPNYKSAPNPSLDTFYGAWLGRAAGCLLGKPVENTQREGIRAILQSSNRWPLQEYFTATAVPAQVLAEHPWNQQSKDSCLKENIDGMPEDDDMNYALIALLTVEKYGRDFTTDHIADQWLKLLPAATVYTAERIVYRNLLIGAIPTQAGAINNPFKEWIGALIRADLYGWINPGDPKTAAQMAFRDAQLSHRRNGVYGACMSAAMNAMAMVSKNIDDVLDAGMSVLPHTSAIFKACQLARQLGVSDMEYELALDALYAHVDGMHWVHTVNNAALGVLALSRSKGDFTQAITLTVMGGWDTDSIGATVGSICGAMTGAEKIPSNWTDPIDNRLTSSIPGCGQLAITELAIRTKALLLT</sequence>
<dbReference type="EMBL" id="CAEZXG010000031">
    <property type="protein sequence ID" value="CAB4680295.1"/>
    <property type="molecule type" value="Genomic_DNA"/>
</dbReference>
<dbReference type="InterPro" id="IPR005502">
    <property type="entry name" value="Ribosyl_crysJ1"/>
</dbReference>
<evidence type="ECO:0000313" key="2">
    <source>
        <dbReference type="EMBL" id="CAB4829642.1"/>
    </source>
</evidence>